<feature type="compositionally biased region" description="Basic and acidic residues" evidence="1">
    <location>
        <begin position="230"/>
        <end position="240"/>
    </location>
</feature>
<proteinExistence type="predicted"/>
<comment type="caution">
    <text evidence="2">The sequence shown here is derived from an EMBL/GenBank/DDBJ whole genome shotgun (WGS) entry which is preliminary data.</text>
</comment>
<dbReference type="Proteomes" id="UP000734854">
    <property type="component" value="Unassembled WGS sequence"/>
</dbReference>
<evidence type="ECO:0008006" key="4">
    <source>
        <dbReference type="Google" id="ProtNLM"/>
    </source>
</evidence>
<feature type="compositionally biased region" description="Polar residues" evidence="1">
    <location>
        <begin position="241"/>
        <end position="259"/>
    </location>
</feature>
<evidence type="ECO:0000313" key="2">
    <source>
        <dbReference type="EMBL" id="KAG6536730.1"/>
    </source>
</evidence>
<dbReference type="EMBL" id="JACMSC010000001">
    <property type="protein sequence ID" value="KAG6536730.1"/>
    <property type="molecule type" value="Genomic_DNA"/>
</dbReference>
<dbReference type="InterPro" id="IPR053346">
    <property type="entry name" value="Fra_a_1-associated"/>
</dbReference>
<feature type="region of interest" description="Disordered" evidence="1">
    <location>
        <begin position="1"/>
        <end position="39"/>
    </location>
</feature>
<evidence type="ECO:0000313" key="3">
    <source>
        <dbReference type="Proteomes" id="UP000734854"/>
    </source>
</evidence>
<feature type="compositionally biased region" description="Basic and acidic residues" evidence="1">
    <location>
        <begin position="21"/>
        <end position="31"/>
    </location>
</feature>
<keyword evidence="3" id="KW-1185">Reference proteome</keyword>
<sequence length="259" mass="29439">MLEFLPSEHRPQEATTLLSDGSRRNSPEKKGQPASSVGTRCFRNAVRRRSYTEEGMKRDACRRRMPRRIETLVEPSGRGFGDLANRPISNPNFPRSAEGGDRFSTRRVVRSNCRTEEVEPGRFVRKCEKTEQLLRDCVGRPPQVVESNTEYTEVDVTEEMNKGHIPFDPPSAVPFTFPGLQNDINSIERTLFGGFRHFLEAAEEMTNEFFRSMGDPLQRRSEPAPFGHSRPADEQLKNDHPTQPSKSDFSGYSGQMTDV</sequence>
<dbReference type="AlphaFoldDB" id="A0A8J5M819"/>
<evidence type="ECO:0000256" key="1">
    <source>
        <dbReference type="SAM" id="MobiDB-lite"/>
    </source>
</evidence>
<accession>A0A8J5M819</accession>
<dbReference type="PANTHER" id="PTHR35722:SF1">
    <property type="entry name" value="MAL D 1-ASSOCIATED PROTEIN"/>
    <property type="match status" value="1"/>
</dbReference>
<dbReference type="PANTHER" id="PTHR35722">
    <property type="entry name" value="MAL D 1-ASSOCIATED PROTEIN"/>
    <property type="match status" value="1"/>
</dbReference>
<name>A0A8J5M819_ZINOF</name>
<protein>
    <recommendedName>
        <fullName evidence="4">Mal d 1-associated protein</fullName>
    </recommendedName>
</protein>
<feature type="compositionally biased region" description="Basic and acidic residues" evidence="1">
    <location>
        <begin position="1"/>
        <end position="12"/>
    </location>
</feature>
<organism evidence="2 3">
    <name type="scientific">Zingiber officinale</name>
    <name type="common">Ginger</name>
    <name type="synonym">Amomum zingiber</name>
    <dbReference type="NCBI Taxonomy" id="94328"/>
    <lineage>
        <taxon>Eukaryota</taxon>
        <taxon>Viridiplantae</taxon>
        <taxon>Streptophyta</taxon>
        <taxon>Embryophyta</taxon>
        <taxon>Tracheophyta</taxon>
        <taxon>Spermatophyta</taxon>
        <taxon>Magnoliopsida</taxon>
        <taxon>Liliopsida</taxon>
        <taxon>Zingiberales</taxon>
        <taxon>Zingiberaceae</taxon>
        <taxon>Zingiber</taxon>
    </lineage>
</organism>
<reference evidence="2 3" key="1">
    <citation type="submission" date="2020-08" db="EMBL/GenBank/DDBJ databases">
        <title>Plant Genome Project.</title>
        <authorList>
            <person name="Zhang R.-G."/>
        </authorList>
    </citation>
    <scope>NUCLEOTIDE SEQUENCE [LARGE SCALE GENOMIC DNA]</scope>
    <source>
        <tissue evidence="2">Rhizome</tissue>
    </source>
</reference>
<feature type="region of interest" description="Disordered" evidence="1">
    <location>
        <begin position="75"/>
        <end position="101"/>
    </location>
</feature>
<gene>
    <name evidence="2" type="ORF">ZIOFF_001797</name>
</gene>
<feature type="region of interest" description="Disordered" evidence="1">
    <location>
        <begin position="215"/>
        <end position="259"/>
    </location>
</feature>